<gene>
    <name evidence="1" type="ORF">RUM43_011940</name>
</gene>
<name>A0AAN8PJ54_POLSC</name>
<accession>A0AAN8PJ54</accession>
<organism evidence="1 2">
    <name type="scientific">Polyplax serrata</name>
    <name type="common">Common mouse louse</name>
    <dbReference type="NCBI Taxonomy" id="468196"/>
    <lineage>
        <taxon>Eukaryota</taxon>
        <taxon>Metazoa</taxon>
        <taxon>Ecdysozoa</taxon>
        <taxon>Arthropoda</taxon>
        <taxon>Hexapoda</taxon>
        <taxon>Insecta</taxon>
        <taxon>Pterygota</taxon>
        <taxon>Neoptera</taxon>
        <taxon>Paraneoptera</taxon>
        <taxon>Psocodea</taxon>
        <taxon>Troctomorpha</taxon>
        <taxon>Phthiraptera</taxon>
        <taxon>Anoplura</taxon>
        <taxon>Polyplacidae</taxon>
        <taxon>Polyplax</taxon>
    </lineage>
</organism>
<dbReference type="AlphaFoldDB" id="A0AAN8PJ54"/>
<dbReference type="EMBL" id="JAWJWE010000005">
    <property type="protein sequence ID" value="KAK6634539.1"/>
    <property type="molecule type" value="Genomic_DNA"/>
</dbReference>
<comment type="caution">
    <text evidence="1">The sequence shown here is derived from an EMBL/GenBank/DDBJ whole genome shotgun (WGS) entry which is preliminary data.</text>
</comment>
<evidence type="ECO:0000313" key="1">
    <source>
        <dbReference type="EMBL" id="KAK6634539.1"/>
    </source>
</evidence>
<dbReference type="Proteomes" id="UP001372834">
    <property type="component" value="Unassembled WGS sequence"/>
</dbReference>
<evidence type="ECO:0000313" key="2">
    <source>
        <dbReference type="Proteomes" id="UP001372834"/>
    </source>
</evidence>
<proteinExistence type="predicted"/>
<sequence>MSAQRNQAHLPVIKQIDLDQIWGDLKKGIEQSENWSTFALSGVDSSLFWKALCEIWVV</sequence>
<protein>
    <submittedName>
        <fullName evidence="1">Uncharacterized protein</fullName>
    </submittedName>
</protein>
<reference evidence="1 2" key="1">
    <citation type="submission" date="2023-10" db="EMBL/GenBank/DDBJ databases">
        <title>Genomes of two closely related lineages of the louse Polyplax serrata with different host specificities.</title>
        <authorList>
            <person name="Martinu J."/>
            <person name="Tarabai H."/>
            <person name="Stefka J."/>
            <person name="Hypsa V."/>
        </authorList>
    </citation>
    <scope>NUCLEOTIDE SEQUENCE [LARGE SCALE GENOMIC DNA]</scope>
    <source>
        <strain evidence="1">HR10_N</strain>
    </source>
</reference>